<gene>
    <name evidence="2" type="ORF">BaRGS_00021902</name>
</gene>
<name>A0ABD0KIN3_9CAEN</name>
<feature type="region of interest" description="Disordered" evidence="1">
    <location>
        <begin position="43"/>
        <end position="79"/>
    </location>
</feature>
<dbReference type="AlphaFoldDB" id="A0ABD0KIN3"/>
<sequence>MTLSSVSNWTGPERHSVRYPTGPDQNYTQFGIQLDRTRTTLSAVSSWTGPERHSVRYPNWTGPERHSDAVSTGPDQNDTQCGIQLDRTRTTLSAVSNWTGPERHSVRYPTGPDQNDTQCSIKLDFFVQGCLQRLSAPLPVAALFLHQN</sequence>
<dbReference type="Proteomes" id="UP001519460">
    <property type="component" value="Unassembled WGS sequence"/>
</dbReference>
<protein>
    <submittedName>
        <fullName evidence="2">Uncharacterized protein</fullName>
    </submittedName>
</protein>
<feature type="region of interest" description="Disordered" evidence="1">
    <location>
        <begin position="1"/>
        <end position="24"/>
    </location>
</feature>
<evidence type="ECO:0000313" key="3">
    <source>
        <dbReference type="Proteomes" id="UP001519460"/>
    </source>
</evidence>
<organism evidence="2 3">
    <name type="scientific">Batillaria attramentaria</name>
    <dbReference type="NCBI Taxonomy" id="370345"/>
    <lineage>
        <taxon>Eukaryota</taxon>
        <taxon>Metazoa</taxon>
        <taxon>Spiralia</taxon>
        <taxon>Lophotrochozoa</taxon>
        <taxon>Mollusca</taxon>
        <taxon>Gastropoda</taxon>
        <taxon>Caenogastropoda</taxon>
        <taxon>Sorbeoconcha</taxon>
        <taxon>Cerithioidea</taxon>
        <taxon>Batillariidae</taxon>
        <taxon>Batillaria</taxon>
    </lineage>
</organism>
<reference evidence="2 3" key="1">
    <citation type="journal article" date="2023" name="Sci. Data">
        <title>Genome assembly of the Korean intertidal mud-creeper Batillaria attramentaria.</title>
        <authorList>
            <person name="Patra A.K."/>
            <person name="Ho P.T."/>
            <person name="Jun S."/>
            <person name="Lee S.J."/>
            <person name="Kim Y."/>
            <person name="Won Y.J."/>
        </authorList>
    </citation>
    <scope>NUCLEOTIDE SEQUENCE [LARGE SCALE GENOMIC DNA]</scope>
    <source>
        <strain evidence="2">Wonlab-2016</strain>
    </source>
</reference>
<feature type="compositionally biased region" description="Polar residues" evidence="1">
    <location>
        <begin position="69"/>
        <end position="79"/>
    </location>
</feature>
<evidence type="ECO:0000313" key="2">
    <source>
        <dbReference type="EMBL" id="KAK7486931.1"/>
    </source>
</evidence>
<evidence type="ECO:0000256" key="1">
    <source>
        <dbReference type="SAM" id="MobiDB-lite"/>
    </source>
</evidence>
<proteinExistence type="predicted"/>
<comment type="caution">
    <text evidence="2">The sequence shown here is derived from an EMBL/GenBank/DDBJ whole genome shotgun (WGS) entry which is preliminary data.</text>
</comment>
<keyword evidence="3" id="KW-1185">Reference proteome</keyword>
<feature type="compositionally biased region" description="Polar residues" evidence="1">
    <location>
        <begin position="1"/>
        <end position="10"/>
    </location>
</feature>
<dbReference type="EMBL" id="JACVVK020000172">
    <property type="protein sequence ID" value="KAK7486931.1"/>
    <property type="molecule type" value="Genomic_DNA"/>
</dbReference>
<accession>A0ABD0KIN3</accession>